<reference evidence="2" key="1">
    <citation type="submission" date="2025-08" db="UniProtKB">
        <authorList>
            <consortium name="RefSeq"/>
        </authorList>
    </citation>
    <scope>IDENTIFICATION</scope>
</reference>
<dbReference type="PANTHER" id="PTHR16469">
    <property type="entry name" value="UBIQUITIN-ASSOCIATED AND SH3 DOMAIN-CONTAINING BA-RELATED"/>
    <property type="match status" value="1"/>
</dbReference>
<dbReference type="RefSeq" id="XP_014670310.1">
    <property type="nucleotide sequence ID" value="XM_014814824.1"/>
</dbReference>
<protein>
    <submittedName>
        <fullName evidence="2">Protein UBASH3A homolog</fullName>
    </submittedName>
</protein>
<dbReference type="PANTHER" id="PTHR16469:SF27">
    <property type="entry name" value="UBIQUITIN-ASSOCIATED AND SH3 DOMAIN-CONTAINING BA-RELATED"/>
    <property type="match status" value="1"/>
</dbReference>
<dbReference type="InterPro" id="IPR029033">
    <property type="entry name" value="His_PPase_superfam"/>
</dbReference>
<dbReference type="Proteomes" id="UP000695022">
    <property type="component" value="Unplaced"/>
</dbReference>
<gene>
    <name evidence="2" type="primary">LOC106811261</name>
</gene>
<dbReference type="SMART" id="SM00855">
    <property type="entry name" value="PGAM"/>
    <property type="match status" value="1"/>
</dbReference>
<evidence type="ECO:0000313" key="2">
    <source>
        <dbReference type="RefSeq" id="XP_014670310.1"/>
    </source>
</evidence>
<dbReference type="SUPFAM" id="SSF53254">
    <property type="entry name" value="Phosphoglycerate mutase-like"/>
    <property type="match status" value="1"/>
</dbReference>
<dbReference type="CDD" id="cd07067">
    <property type="entry name" value="HP_PGM_like"/>
    <property type="match status" value="1"/>
</dbReference>
<dbReference type="Gene3D" id="3.40.50.1240">
    <property type="entry name" value="Phosphoglycerate mutase-like"/>
    <property type="match status" value="1"/>
</dbReference>
<dbReference type="Pfam" id="PF00300">
    <property type="entry name" value="His_Phos_1"/>
    <property type="match status" value="1"/>
</dbReference>
<keyword evidence="1" id="KW-1185">Reference proteome</keyword>
<dbReference type="InterPro" id="IPR013078">
    <property type="entry name" value="His_Pase_superF_clade-1"/>
</dbReference>
<evidence type="ECO:0000313" key="1">
    <source>
        <dbReference type="Proteomes" id="UP000695022"/>
    </source>
</evidence>
<sequence length="324" mass="35940">MDKTPIPCRKDSHLLTARQPERRSEDSCTTSASLADCIRKARSELATSLPGGGATCSEAGGGRRLHVVRHGERVDFTFGGDWFLENCFDSSGNYRVLDANLPTEIPRRAGAPATFDRDCPLTKVGVAQAAATGVAMSDAGVAITRAYSSPALRCVQTAREILAALGVDRQVALRIEPALFEWMTWFREIRPTFLTAAEMLDFGFNIDTCYESIMEDRELHIDETLDEYYARSHRVMRAIVAAATHDDDDILVVAHGASLDVLTRNLIGRLSRDEQEFQRVLSRTPYCSAAACEQTPDGWRLVAPPARSLRHEKSFRHNILEVLQ</sequence>
<name>A0ABM1EDN9_PRICU</name>
<accession>A0ABM1EDN9</accession>
<dbReference type="InterPro" id="IPR051710">
    <property type="entry name" value="Phosphatase_SH3-domain"/>
</dbReference>
<proteinExistence type="predicted"/>
<dbReference type="GeneID" id="106811261"/>
<organism evidence="1 2">
    <name type="scientific">Priapulus caudatus</name>
    <name type="common">Priapulid worm</name>
    <dbReference type="NCBI Taxonomy" id="37621"/>
    <lineage>
        <taxon>Eukaryota</taxon>
        <taxon>Metazoa</taxon>
        <taxon>Ecdysozoa</taxon>
        <taxon>Scalidophora</taxon>
        <taxon>Priapulida</taxon>
        <taxon>Priapulimorpha</taxon>
        <taxon>Priapulimorphida</taxon>
        <taxon>Priapulidae</taxon>
        <taxon>Priapulus</taxon>
    </lineage>
</organism>